<evidence type="ECO:0000313" key="11">
    <source>
        <dbReference type="EMBL" id="KAJ5299227.1"/>
    </source>
</evidence>
<dbReference type="InterPro" id="IPR017328">
    <property type="entry name" value="Sirtuin_class_I"/>
</dbReference>
<evidence type="ECO:0000256" key="5">
    <source>
        <dbReference type="ARBA" id="ARBA00023027"/>
    </source>
</evidence>
<feature type="binding site" evidence="9 10">
    <location>
        <position position="174"/>
    </location>
    <ligand>
        <name>Zn(2+)</name>
        <dbReference type="ChEBI" id="CHEBI:29105"/>
    </ligand>
</feature>
<evidence type="ECO:0000256" key="1">
    <source>
        <dbReference type="ARBA" id="ARBA00006924"/>
    </source>
</evidence>
<dbReference type="AlphaFoldDB" id="A0A9W9GFK2"/>
<feature type="active site" description="Proton acceptor" evidence="7 10">
    <location>
        <position position="137"/>
    </location>
</feature>
<keyword evidence="12" id="KW-1185">Reference proteome</keyword>
<keyword evidence="3 6" id="KW-0479">Metal-binding</keyword>
<dbReference type="PIRSF" id="PIRSF037938">
    <property type="entry name" value="SIR2_euk"/>
    <property type="match status" value="1"/>
</dbReference>
<feature type="binding site" evidence="8">
    <location>
        <position position="255"/>
    </location>
    <ligand>
        <name>NAD(+)</name>
        <dbReference type="ChEBI" id="CHEBI:57540"/>
    </ligand>
</feature>
<feature type="binding site" evidence="9 10">
    <location>
        <position position="145"/>
    </location>
    <ligand>
        <name>Zn(2+)</name>
        <dbReference type="ChEBI" id="CHEBI:29105"/>
    </ligand>
</feature>
<feature type="binding site" evidence="8">
    <location>
        <begin position="35"/>
        <end position="39"/>
    </location>
    <ligand>
        <name>NAD(+)</name>
        <dbReference type="ChEBI" id="CHEBI:57540"/>
    </ligand>
</feature>
<keyword evidence="5 6" id="KW-0520">NAD</keyword>
<evidence type="ECO:0000256" key="7">
    <source>
        <dbReference type="PIRSR" id="PIRSR037938-1"/>
    </source>
</evidence>
<dbReference type="SUPFAM" id="SSF52467">
    <property type="entry name" value="DHS-like NAD/FAD-binding domain"/>
    <property type="match status" value="1"/>
</dbReference>
<proteinExistence type="inferred from homology"/>
<comment type="similarity">
    <text evidence="1 6">Belongs to the sirtuin family. Class I subfamily.</text>
</comment>
<dbReference type="GO" id="GO:0008270">
    <property type="term" value="F:zinc ion binding"/>
    <property type="evidence" value="ECO:0007669"/>
    <property type="project" value="UniProtKB-UniRule"/>
</dbReference>
<evidence type="ECO:0000313" key="12">
    <source>
        <dbReference type="Proteomes" id="UP001147746"/>
    </source>
</evidence>
<dbReference type="InterPro" id="IPR029035">
    <property type="entry name" value="DHS-like_NAD/FAD-binding_dom"/>
</dbReference>
<comment type="caution">
    <text evidence="11">The sequence shown here is derived from an EMBL/GenBank/DDBJ whole genome shotgun (WGS) entry which is preliminary data.</text>
</comment>
<feature type="binding site" evidence="8">
    <location>
        <begin position="45"/>
        <end position="47"/>
    </location>
    <ligand>
        <name>NAD(+)</name>
        <dbReference type="ChEBI" id="CHEBI:57540"/>
    </ligand>
</feature>
<feature type="binding site" evidence="8">
    <location>
        <begin position="211"/>
        <end position="212"/>
    </location>
    <ligand>
        <name>NAD(+)</name>
        <dbReference type="ChEBI" id="CHEBI:57540"/>
    </ligand>
</feature>
<gene>
    <name evidence="11" type="ORF">N7476_010784</name>
</gene>
<accession>A0A9W9GFK2</accession>
<keyword evidence="4 6" id="KW-0862">Zinc</keyword>
<evidence type="ECO:0000256" key="2">
    <source>
        <dbReference type="ARBA" id="ARBA00022679"/>
    </source>
</evidence>
<comment type="catalytic activity">
    <reaction evidence="6">
        <text>N(6)-acetyl-L-lysyl-[protein] + NAD(+) + H2O = 2''-O-acetyl-ADP-D-ribose + nicotinamide + L-lysyl-[protein]</text>
        <dbReference type="Rhea" id="RHEA:43636"/>
        <dbReference type="Rhea" id="RHEA-COMP:9752"/>
        <dbReference type="Rhea" id="RHEA-COMP:10731"/>
        <dbReference type="ChEBI" id="CHEBI:15377"/>
        <dbReference type="ChEBI" id="CHEBI:17154"/>
        <dbReference type="ChEBI" id="CHEBI:29969"/>
        <dbReference type="ChEBI" id="CHEBI:57540"/>
        <dbReference type="ChEBI" id="CHEBI:61930"/>
        <dbReference type="ChEBI" id="CHEBI:83767"/>
        <dbReference type="EC" id="2.3.1.286"/>
    </reaction>
</comment>
<dbReference type="PANTHER" id="PTHR11085">
    <property type="entry name" value="NAD-DEPENDENT PROTEIN DEACYLASE SIRTUIN-5, MITOCHONDRIAL-RELATED"/>
    <property type="match status" value="1"/>
</dbReference>
<dbReference type="PANTHER" id="PTHR11085:SF14">
    <property type="entry name" value="NAD-DEPENDENT PROTEIN DEACETYLASE HST2-2"/>
    <property type="match status" value="1"/>
</dbReference>
<dbReference type="OrthoDB" id="420264at2759"/>
<feature type="binding site" evidence="10">
    <location>
        <position position="169"/>
    </location>
    <ligand>
        <name>Zn(2+)</name>
        <dbReference type="ChEBI" id="CHEBI:29105"/>
    </ligand>
</feature>
<name>A0A9W9GFK2_9EURO</name>
<sequence>MISNPPTKTSNLGYQVLADRITNGQITRIVVLTGAGISTSAGIPDFRTPGTGLYDKLAPLNLPYPEAIFSISYFTHTPEPFYAIARARHPGNLKPTISHAFLALLAKKNLLHFLFTQNIDGLEEDAGVPVDKLLWTHGNWKSQHCHKCHAEYPDDLMKNAIRAGEVPYCLKTECGAAVKPDVVFFGQSLPAEFEDRQKMAAEADLMLVMGTSLKVAPCSQLPRLVKEGVPRILINMEGAGDMGNRGQDLCILGTCDNGVRELADALGWRDELETLWKDAVDAKGDIKELEDGPTLDECIAKIASTMNDKMKISNGHKRMLENHLSSKFAQMMAKPPAQS</sequence>
<dbReference type="InterPro" id="IPR003000">
    <property type="entry name" value="Sirtuin"/>
</dbReference>
<dbReference type="PROSITE" id="PS50305">
    <property type="entry name" value="SIRTUIN"/>
    <property type="match status" value="1"/>
</dbReference>
<comment type="cofactor">
    <cofactor evidence="9">
        <name>Zn(2+)</name>
        <dbReference type="ChEBI" id="CHEBI:29105"/>
    </cofactor>
    <text evidence="9">Binds 1 zinc ion per subunit.</text>
</comment>
<dbReference type="Proteomes" id="UP001147746">
    <property type="component" value="Unassembled WGS sequence"/>
</dbReference>
<feature type="binding site" evidence="8">
    <location>
        <begin position="117"/>
        <end position="120"/>
    </location>
    <ligand>
        <name>NAD(+)</name>
        <dbReference type="ChEBI" id="CHEBI:57540"/>
    </ligand>
</feature>
<dbReference type="GO" id="GO:0005634">
    <property type="term" value="C:nucleus"/>
    <property type="evidence" value="ECO:0007669"/>
    <property type="project" value="TreeGrafter"/>
</dbReference>
<keyword evidence="2 6" id="KW-0808">Transferase</keyword>
<protein>
    <recommendedName>
        <fullName evidence="6">NAD-dependent protein deacetylase</fullName>
        <ecNumber evidence="6">2.3.1.286</ecNumber>
    </recommendedName>
</protein>
<evidence type="ECO:0000256" key="10">
    <source>
        <dbReference type="PROSITE-ProRule" id="PRU00236"/>
    </source>
</evidence>
<evidence type="ECO:0000256" key="6">
    <source>
        <dbReference type="PIRNR" id="PIRNR037938"/>
    </source>
</evidence>
<evidence type="ECO:0000256" key="4">
    <source>
        <dbReference type="ARBA" id="ARBA00022833"/>
    </source>
</evidence>
<feature type="binding site" evidence="8">
    <location>
        <begin position="235"/>
        <end position="237"/>
    </location>
    <ligand>
        <name>NAD(+)</name>
        <dbReference type="ChEBI" id="CHEBI:57540"/>
    </ligand>
</feature>
<dbReference type="GO" id="GO:0070403">
    <property type="term" value="F:NAD+ binding"/>
    <property type="evidence" value="ECO:0007669"/>
    <property type="project" value="UniProtKB-UniRule"/>
</dbReference>
<evidence type="ECO:0000256" key="3">
    <source>
        <dbReference type="ARBA" id="ARBA00022723"/>
    </source>
</evidence>
<dbReference type="InterPro" id="IPR050134">
    <property type="entry name" value="NAD-dep_sirtuin_deacylases"/>
</dbReference>
<dbReference type="InterPro" id="IPR026590">
    <property type="entry name" value="Ssirtuin_cat_dom"/>
</dbReference>
<dbReference type="Gene3D" id="3.30.1600.10">
    <property type="entry name" value="SIR2/SIRT2 'Small Domain"/>
    <property type="match status" value="1"/>
</dbReference>
<dbReference type="GO" id="GO:0017136">
    <property type="term" value="F:histone deacetylase activity, NAD-dependent"/>
    <property type="evidence" value="ECO:0007669"/>
    <property type="project" value="InterPro"/>
</dbReference>
<reference evidence="11" key="2">
    <citation type="journal article" date="2023" name="IMA Fungus">
        <title>Comparative genomic study of the Penicillium genus elucidates a diverse pangenome and 15 lateral gene transfer events.</title>
        <authorList>
            <person name="Petersen C."/>
            <person name="Sorensen T."/>
            <person name="Nielsen M.R."/>
            <person name="Sondergaard T.E."/>
            <person name="Sorensen J.L."/>
            <person name="Fitzpatrick D.A."/>
            <person name="Frisvad J.C."/>
            <person name="Nielsen K.L."/>
        </authorList>
    </citation>
    <scope>NUCLEOTIDE SEQUENCE</scope>
    <source>
        <strain evidence="11">IBT 21472</strain>
    </source>
</reference>
<dbReference type="InterPro" id="IPR026591">
    <property type="entry name" value="Sirtuin_cat_small_dom_sf"/>
</dbReference>
<dbReference type="Gene3D" id="3.40.50.1220">
    <property type="entry name" value="TPP-binding domain"/>
    <property type="match status" value="1"/>
</dbReference>
<evidence type="ECO:0000256" key="8">
    <source>
        <dbReference type="PIRSR" id="PIRSR037938-2"/>
    </source>
</evidence>
<feature type="binding site" evidence="9 10">
    <location>
        <position position="148"/>
    </location>
    <ligand>
        <name>Zn(2+)</name>
        <dbReference type="ChEBI" id="CHEBI:29105"/>
    </ligand>
</feature>
<dbReference type="EMBL" id="JAPZBO010000010">
    <property type="protein sequence ID" value="KAJ5299227.1"/>
    <property type="molecule type" value="Genomic_DNA"/>
</dbReference>
<dbReference type="EC" id="2.3.1.286" evidence="6"/>
<reference evidence="11" key="1">
    <citation type="submission" date="2022-12" db="EMBL/GenBank/DDBJ databases">
        <authorList>
            <person name="Petersen C."/>
        </authorList>
    </citation>
    <scope>NUCLEOTIDE SEQUENCE</scope>
    <source>
        <strain evidence="11">IBT 21472</strain>
    </source>
</reference>
<organism evidence="11 12">
    <name type="scientific">Penicillium atrosanguineum</name>
    <dbReference type="NCBI Taxonomy" id="1132637"/>
    <lineage>
        <taxon>Eukaryota</taxon>
        <taxon>Fungi</taxon>
        <taxon>Dikarya</taxon>
        <taxon>Ascomycota</taxon>
        <taxon>Pezizomycotina</taxon>
        <taxon>Eurotiomycetes</taxon>
        <taxon>Eurotiomycetidae</taxon>
        <taxon>Eurotiales</taxon>
        <taxon>Aspergillaceae</taxon>
        <taxon>Penicillium</taxon>
    </lineage>
</organism>
<dbReference type="Pfam" id="PF02146">
    <property type="entry name" value="SIR2"/>
    <property type="match status" value="1"/>
</dbReference>
<evidence type="ECO:0000256" key="9">
    <source>
        <dbReference type="PIRSR" id="PIRSR037938-3"/>
    </source>
</evidence>